<accession>A0AAN6TID5</accession>
<keyword evidence="2" id="KW-1185">Reference proteome</keyword>
<evidence type="ECO:0000313" key="2">
    <source>
        <dbReference type="Proteomes" id="UP001302812"/>
    </source>
</evidence>
<dbReference type="EMBL" id="MU853335">
    <property type="protein sequence ID" value="KAK4114964.1"/>
    <property type="molecule type" value="Genomic_DNA"/>
</dbReference>
<protein>
    <submittedName>
        <fullName evidence="1">Uncharacterized protein</fullName>
    </submittedName>
</protein>
<gene>
    <name evidence="1" type="ORF">N656DRAFT_703605</name>
</gene>
<dbReference type="GeneID" id="89935231"/>
<dbReference type="AlphaFoldDB" id="A0AAN6TID5"/>
<comment type="caution">
    <text evidence="1">The sequence shown here is derived from an EMBL/GenBank/DDBJ whole genome shotgun (WGS) entry which is preliminary data.</text>
</comment>
<name>A0AAN6TID5_9PEZI</name>
<evidence type="ECO:0000313" key="1">
    <source>
        <dbReference type="EMBL" id="KAK4114964.1"/>
    </source>
</evidence>
<organism evidence="1 2">
    <name type="scientific">Canariomyces notabilis</name>
    <dbReference type="NCBI Taxonomy" id="2074819"/>
    <lineage>
        <taxon>Eukaryota</taxon>
        <taxon>Fungi</taxon>
        <taxon>Dikarya</taxon>
        <taxon>Ascomycota</taxon>
        <taxon>Pezizomycotina</taxon>
        <taxon>Sordariomycetes</taxon>
        <taxon>Sordariomycetidae</taxon>
        <taxon>Sordariales</taxon>
        <taxon>Chaetomiaceae</taxon>
        <taxon>Canariomyces</taxon>
    </lineage>
</organism>
<reference evidence="1" key="1">
    <citation type="journal article" date="2023" name="Mol. Phylogenet. Evol.">
        <title>Genome-scale phylogeny and comparative genomics of the fungal order Sordariales.</title>
        <authorList>
            <person name="Hensen N."/>
            <person name="Bonometti L."/>
            <person name="Westerberg I."/>
            <person name="Brannstrom I.O."/>
            <person name="Guillou S."/>
            <person name="Cros-Aarteil S."/>
            <person name="Calhoun S."/>
            <person name="Haridas S."/>
            <person name="Kuo A."/>
            <person name="Mondo S."/>
            <person name="Pangilinan J."/>
            <person name="Riley R."/>
            <person name="LaButti K."/>
            <person name="Andreopoulos B."/>
            <person name="Lipzen A."/>
            <person name="Chen C."/>
            <person name="Yan M."/>
            <person name="Daum C."/>
            <person name="Ng V."/>
            <person name="Clum A."/>
            <person name="Steindorff A."/>
            <person name="Ohm R.A."/>
            <person name="Martin F."/>
            <person name="Silar P."/>
            <person name="Natvig D.O."/>
            <person name="Lalanne C."/>
            <person name="Gautier V."/>
            <person name="Ament-Velasquez S.L."/>
            <person name="Kruys A."/>
            <person name="Hutchinson M.I."/>
            <person name="Powell A.J."/>
            <person name="Barry K."/>
            <person name="Miller A.N."/>
            <person name="Grigoriev I.V."/>
            <person name="Debuchy R."/>
            <person name="Gladieux P."/>
            <person name="Hiltunen Thoren M."/>
            <person name="Johannesson H."/>
        </authorList>
    </citation>
    <scope>NUCLEOTIDE SEQUENCE</scope>
    <source>
        <strain evidence="1">CBS 508.74</strain>
    </source>
</reference>
<proteinExistence type="predicted"/>
<reference evidence="1" key="2">
    <citation type="submission" date="2023-05" db="EMBL/GenBank/DDBJ databases">
        <authorList>
            <consortium name="Lawrence Berkeley National Laboratory"/>
            <person name="Steindorff A."/>
            <person name="Hensen N."/>
            <person name="Bonometti L."/>
            <person name="Westerberg I."/>
            <person name="Brannstrom I.O."/>
            <person name="Guillou S."/>
            <person name="Cros-Aarteil S."/>
            <person name="Calhoun S."/>
            <person name="Haridas S."/>
            <person name="Kuo A."/>
            <person name="Mondo S."/>
            <person name="Pangilinan J."/>
            <person name="Riley R."/>
            <person name="Labutti K."/>
            <person name="Andreopoulos B."/>
            <person name="Lipzen A."/>
            <person name="Chen C."/>
            <person name="Yanf M."/>
            <person name="Daum C."/>
            <person name="Ng V."/>
            <person name="Clum A."/>
            <person name="Ohm R."/>
            <person name="Martin F."/>
            <person name="Silar P."/>
            <person name="Natvig D."/>
            <person name="Lalanne C."/>
            <person name="Gautier V."/>
            <person name="Ament-Velasquez S.L."/>
            <person name="Kruys A."/>
            <person name="Hutchinson M.I."/>
            <person name="Powell A.J."/>
            <person name="Barry K."/>
            <person name="Miller A.N."/>
            <person name="Grigoriev I.V."/>
            <person name="Debuchy R."/>
            <person name="Gladieux P."/>
            <person name="Thoren M.H."/>
            <person name="Johannesson H."/>
        </authorList>
    </citation>
    <scope>NUCLEOTIDE SEQUENCE</scope>
    <source>
        <strain evidence="1">CBS 508.74</strain>
    </source>
</reference>
<sequence length="269" mass="30661">MVTASLGVAGARQSHISEAYKPSDSDNPQPSRDLPIPLSRFCPDYVWQPVCNHSTMTSLYQEEYRCESCHRWPPFGFLYRCTIDRDPLLLFAKNKGFEVAFDDIGHKFVEEMTLGKFGADARSEKYSLLKEMSEEQLCSYTPQQLSVLLSQRENVHKAIADERCRTDHPNFPYARRKYPSDKIPWVPDPKFECRRKLCARCHKFGRDKSYLSLNSILSGDILPTVAVSFSFGHMGSRPYCDADVVKNLGYRPVPLVRIQTAPPLSKALA</sequence>
<dbReference type="Proteomes" id="UP001302812">
    <property type="component" value="Unassembled WGS sequence"/>
</dbReference>
<dbReference type="RefSeq" id="XP_064672534.1">
    <property type="nucleotide sequence ID" value="XM_064811106.1"/>
</dbReference>